<dbReference type="InterPro" id="IPR013217">
    <property type="entry name" value="Methyltransf_12"/>
</dbReference>
<dbReference type="PANTHER" id="PTHR42912">
    <property type="entry name" value="METHYLTRANSFERASE"/>
    <property type="match status" value="1"/>
</dbReference>
<proteinExistence type="predicted"/>
<reference evidence="3" key="1">
    <citation type="submission" date="2015-07" db="EMBL/GenBank/DDBJ databases">
        <title>Draft genome sequence of Streptomyces sp. CMAA 1322, a bacterium isolated from Caatinga biome, from dry forest semiarid of Brazil.</title>
        <authorList>
            <person name="Santos S.N."/>
            <person name="Gacesa R."/>
            <person name="Taketani R.G."/>
            <person name="Long P.F."/>
            <person name="Melo I.S."/>
        </authorList>
    </citation>
    <scope>NUCLEOTIDE SEQUENCE [LARGE SCALE GENOMIC DNA]</scope>
    <source>
        <strain evidence="3">CMAA 1322</strain>
    </source>
</reference>
<dbReference type="GO" id="GO:0032259">
    <property type="term" value="P:methylation"/>
    <property type="evidence" value="ECO:0007669"/>
    <property type="project" value="UniProtKB-KW"/>
</dbReference>
<dbReference type="InterPro" id="IPR016584">
    <property type="entry name" value="MeTrfase_VrtF"/>
</dbReference>
<gene>
    <name evidence="2" type="ORF">AC230_07260</name>
</gene>
<dbReference type="Pfam" id="PF08242">
    <property type="entry name" value="Methyltransf_12"/>
    <property type="match status" value="1"/>
</dbReference>
<feature type="domain" description="Methyltransferase type 12" evidence="1">
    <location>
        <begin position="68"/>
        <end position="165"/>
    </location>
</feature>
<dbReference type="Proteomes" id="UP000037288">
    <property type="component" value="Unassembled WGS sequence"/>
</dbReference>
<dbReference type="RefSeq" id="WP_049715214.1">
    <property type="nucleotide sequence ID" value="NZ_LFXA01000003.1"/>
</dbReference>
<dbReference type="Gene3D" id="3.40.50.150">
    <property type="entry name" value="Vaccinia Virus protein VP39"/>
    <property type="match status" value="1"/>
</dbReference>
<keyword evidence="2" id="KW-0808">Transferase</keyword>
<evidence type="ECO:0000313" key="2">
    <source>
        <dbReference type="EMBL" id="KNB53236.1"/>
    </source>
</evidence>
<sequence>MTTTTASTPSTTDPALDEKVVEGQAGYTKSFLSIYDFAVFRGTAPFAWHCSPAVSRQMYDTCLGANHVEIGVGTGYLLDHATFPVADPKITLVDLNPNSLAHTAQRLDRYDVTTVRANVLEPLPLPERTYDSVGMSYLLHCVPGSIKEKGIALKHAAAVVRPGGTVFGATVLSSGVPVSARGRWTMNYLNKRGDFHNQEDSYDDLRDQLAEHFPRFQLTSRGCVGIWRAWTAA</sequence>
<dbReference type="EMBL" id="LFXA01000003">
    <property type="protein sequence ID" value="KNB53236.1"/>
    <property type="molecule type" value="Genomic_DNA"/>
</dbReference>
<dbReference type="PATRIC" id="fig|1678637.3.peg.1576"/>
<keyword evidence="3" id="KW-1185">Reference proteome</keyword>
<accession>A0A0K9XJJ6</accession>
<evidence type="ECO:0000259" key="1">
    <source>
        <dbReference type="Pfam" id="PF08242"/>
    </source>
</evidence>
<dbReference type="STRING" id="1678637.AC230_07260"/>
<dbReference type="SUPFAM" id="SSF53335">
    <property type="entry name" value="S-adenosyl-L-methionine-dependent methyltransferases"/>
    <property type="match status" value="1"/>
</dbReference>
<dbReference type="InterPro" id="IPR029063">
    <property type="entry name" value="SAM-dependent_MTases_sf"/>
</dbReference>
<name>A0A0K9XJJ6_9ACTN</name>
<dbReference type="PIRSF" id="PIRSF011491">
    <property type="entry name" value="Mtase_YbcY_prd"/>
    <property type="match status" value="1"/>
</dbReference>
<comment type="caution">
    <text evidence="2">The sequence shown here is derived from an EMBL/GenBank/DDBJ whole genome shotgun (WGS) entry which is preliminary data.</text>
</comment>
<dbReference type="OrthoDB" id="507855at2"/>
<evidence type="ECO:0000313" key="3">
    <source>
        <dbReference type="Proteomes" id="UP000037288"/>
    </source>
</evidence>
<organism evidence="2 3">
    <name type="scientific">Streptomyces caatingaensis</name>
    <dbReference type="NCBI Taxonomy" id="1678637"/>
    <lineage>
        <taxon>Bacteria</taxon>
        <taxon>Bacillati</taxon>
        <taxon>Actinomycetota</taxon>
        <taxon>Actinomycetes</taxon>
        <taxon>Kitasatosporales</taxon>
        <taxon>Streptomycetaceae</taxon>
        <taxon>Streptomyces</taxon>
    </lineage>
</organism>
<dbReference type="AlphaFoldDB" id="A0A0K9XJJ6"/>
<dbReference type="InterPro" id="IPR050508">
    <property type="entry name" value="Methyltransf_Superfamily"/>
</dbReference>
<keyword evidence="2" id="KW-0489">Methyltransferase</keyword>
<dbReference type="GO" id="GO:0008168">
    <property type="term" value="F:methyltransferase activity"/>
    <property type="evidence" value="ECO:0007669"/>
    <property type="project" value="UniProtKB-KW"/>
</dbReference>
<protein>
    <submittedName>
        <fullName evidence="2">Methyltransferase type 12</fullName>
    </submittedName>
</protein>